<accession>B8G926</accession>
<dbReference type="KEGG" id="cag:Cagg_3461"/>
<dbReference type="eggNOG" id="COG4327">
    <property type="taxonomic scope" value="Bacteria"/>
</dbReference>
<reference evidence="3" key="1">
    <citation type="submission" date="2008-12" db="EMBL/GenBank/DDBJ databases">
        <title>Complete sequence of Chloroflexus aggregans DSM 9485.</title>
        <authorList>
            <consortium name="US DOE Joint Genome Institute"/>
            <person name="Lucas S."/>
            <person name="Copeland A."/>
            <person name="Lapidus A."/>
            <person name="Glavina del Rio T."/>
            <person name="Dalin E."/>
            <person name="Tice H."/>
            <person name="Pitluck S."/>
            <person name="Foster B."/>
            <person name="Larimer F."/>
            <person name="Land M."/>
            <person name="Hauser L."/>
            <person name="Kyrpides N."/>
            <person name="Mikhailova N."/>
            <person name="Bryant D."/>
            <person name="Richardson P."/>
        </authorList>
    </citation>
    <scope>NUCLEOTIDE SEQUENCE</scope>
    <source>
        <strain evidence="3">DSM 9485</strain>
    </source>
</reference>
<feature type="transmembrane region" description="Helical" evidence="1">
    <location>
        <begin position="57"/>
        <end position="77"/>
    </location>
</feature>
<gene>
    <name evidence="3" type="ordered locus">Cagg_3461</name>
</gene>
<dbReference type="NCBIfam" id="TIGR03647">
    <property type="entry name" value="Na_symport_sm"/>
    <property type="match status" value="1"/>
</dbReference>
<keyword evidence="1" id="KW-1133">Transmembrane helix</keyword>
<dbReference type="HOGENOM" id="CLU_140854_4_1_0"/>
<dbReference type="STRING" id="326427.Cagg_3461"/>
<dbReference type="RefSeq" id="WP_015942148.1">
    <property type="nucleotide sequence ID" value="NC_011831.1"/>
</dbReference>
<organism evidence="3 4">
    <name type="scientific">Chloroflexus aggregans (strain MD-66 / DSM 9485)</name>
    <dbReference type="NCBI Taxonomy" id="326427"/>
    <lineage>
        <taxon>Bacteria</taxon>
        <taxon>Bacillati</taxon>
        <taxon>Chloroflexota</taxon>
        <taxon>Chloroflexia</taxon>
        <taxon>Chloroflexales</taxon>
        <taxon>Chloroflexineae</taxon>
        <taxon>Chloroflexaceae</taxon>
        <taxon>Chloroflexus</taxon>
    </lineage>
</organism>
<dbReference type="AlphaFoldDB" id="B8G926"/>
<keyword evidence="1" id="KW-0812">Transmembrane</keyword>
<protein>
    <submittedName>
        <fullName evidence="3">Membrane protein-like protein</fullName>
    </submittedName>
</protein>
<dbReference type="InterPro" id="IPR019886">
    <property type="entry name" value="Na_symporter_ssu"/>
</dbReference>
<feature type="domain" description="Sodium symporter small subunit" evidence="2">
    <location>
        <begin position="14"/>
        <end position="88"/>
    </location>
</feature>
<dbReference type="Pfam" id="PF13937">
    <property type="entry name" value="DUF4212"/>
    <property type="match status" value="1"/>
</dbReference>
<dbReference type="OrthoDB" id="9797746at2"/>
<keyword evidence="4" id="KW-1185">Reference proteome</keyword>
<keyword evidence="1" id="KW-0472">Membrane</keyword>
<feature type="transmembrane region" description="Helical" evidence="1">
    <location>
        <begin position="21"/>
        <end position="45"/>
    </location>
</feature>
<dbReference type="Proteomes" id="UP000002508">
    <property type="component" value="Chromosome"/>
</dbReference>
<evidence type="ECO:0000256" key="1">
    <source>
        <dbReference type="SAM" id="Phobius"/>
    </source>
</evidence>
<name>B8G926_CHLAD</name>
<evidence type="ECO:0000313" key="3">
    <source>
        <dbReference type="EMBL" id="ACL26301.1"/>
    </source>
</evidence>
<proteinExistence type="predicted"/>
<sequence length="93" mass="10818">MSDLSKLPVAERNRRYWQENLRLITILLVIWFVVSYVPVLFVEALNNIVIAGFPLGYYMGSQGSLIVFVVEIFYYAYAMNKLDAKYGLSDRDR</sequence>
<dbReference type="EMBL" id="CP001337">
    <property type="protein sequence ID" value="ACL26301.1"/>
    <property type="molecule type" value="Genomic_DNA"/>
</dbReference>
<evidence type="ECO:0000313" key="4">
    <source>
        <dbReference type="Proteomes" id="UP000002508"/>
    </source>
</evidence>
<evidence type="ECO:0000259" key="2">
    <source>
        <dbReference type="Pfam" id="PF13937"/>
    </source>
</evidence>